<sequence length="126" mass="13176">MSEQGTSEPTEIRARLRAALSSAMKARDRATITAIRSALTAIDDAEAVDPASAGLRAVDNEHLAGTVGGLGAGEVARAALGEEAIRAVVVREIEERRDVAADYERLGRPDEAARLRAEADALAALV</sequence>
<proteinExistence type="predicted"/>
<dbReference type="PANTHER" id="PTHR28055:SF1">
    <property type="entry name" value="ALTERED INHERITANCE OF MITOCHONDRIA PROTEIN 41, MITOCHONDRIAL"/>
    <property type="match status" value="1"/>
</dbReference>
<name>A0A840IE78_9ACTN</name>
<dbReference type="RefSeq" id="WP_183341516.1">
    <property type="nucleotide sequence ID" value="NZ_JACHNU010000002.1"/>
</dbReference>
<dbReference type="AlphaFoldDB" id="A0A840IE78"/>
<dbReference type="InterPro" id="IPR019004">
    <property type="entry name" value="YqeY/Aim41"/>
</dbReference>
<dbReference type="EMBL" id="JACHNU010000002">
    <property type="protein sequence ID" value="MBB4662374.1"/>
    <property type="molecule type" value="Genomic_DNA"/>
</dbReference>
<evidence type="ECO:0000313" key="2">
    <source>
        <dbReference type="Proteomes" id="UP000585272"/>
    </source>
</evidence>
<dbReference type="InterPro" id="IPR042184">
    <property type="entry name" value="YqeY/Aim41_N"/>
</dbReference>
<dbReference type="Proteomes" id="UP000585272">
    <property type="component" value="Unassembled WGS sequence"/>
</dbReference>
<dbReference type="Gene3D" id="1.10.1510.10">
    <property type="entry name" value="Uncharacterised protein YqeY/AIM41 PF09424, N-terminal domain"/>
    <property type="match status" value="1"/>
</dbReference>
<comment type="caution">
    <text evidence="1">The sequence shown here is derived from an EMBL/GenBank/DDBJ whole genome shotgun (WGS) entry which is preliminary data.</text>
</comment>
<accession>A0A840IE78</accession>
<keyword evidence="2" id="KW-1185">Reference proteome</keyword>
<dbReference type="PANTHER" id="PTHR28055">
    <property type="entry name" value="ALTERED INHERITANCE OF MITOCHONDRIA PROTEIN 41, MITOCHONDRIAL"/>
    <property type="match status" value="1"/>
</dbReference>
<evidence type="ECO:0008006" key="3">
    <source>
        <dbReference type="Google" id="ProtNLM"/>
    </source>
</evidence>
<gene>
    <name evidence="1" type="ORF">BDZ31_001960</name>
</gene>
<organism evidence="1 2">
    <name type="scientific">Conexibacter arvalis</name>
    <dbReference type="NCBI Taxonomy" id="912552"/>
    <lineage>
        <taxon>Bacteria</taxon>
        <taxon>Bacillati</taxon>
        <taxon>Actinomycetota</taxon>
        <taxon>Thermoleophilia</taxon>
        <taxon>Solirubrobacterales</taxon>
        <taxon>Conexibacteraceae</taxon>
        <taxon>Conexibacter</taxon>
    </lineage>
</organism>
<reference evidence="1 2" key="1">
    <citation type="submission" date="2020-08" db="EMBL/GenBank/DDBJ databases">
        <title>Genomic Encyclopedia of Archaeal and Bacterial Type Strains, Phase II (KMG-II): from individual species to whole genera.</title>
        <authorList>
            <person name="Goeker M."/>
        </authorList>
    </citation>
    <scope>NUCLEOTIDE SEQUENCE [LARGE SCALE GENOMIC DNA]</scope>
    <source>
        <strain evidence="1 2">DSM 23288</strain>
    </source>
</reference>
<protein>
    <recommendedName>
        <fullName evidence="3">Glutamyl-tRNA amidotransferase</fullName>
    </recommendedName>
</protein>
<evidence type="ECO:0000313" key="1">
    <source>
        <dbReference type="EMBL" id="MBB4662374.1"/>
    </source>
</evidence>